<comment type="similarity">
    <text evidence="2">Belongs to the PBP/GOBP family.</text>
</comment>
<evidence type="ECO:0000256" key="3">
    <source>
        <dbReference type="ARBA" id="ARBA00022525"/>
    </source>
</evidence>
<dbReference type="GO" id="GO:0005549">
    <property type="term" value="F:odorant binding"/>
    <property type="evidence" value="ECO:0007669"/>
    <property type="project" value="InterPro"/>
</dbReference>
<feature type="non-terminal residue" evidence="5">
    <location>
        <position position="182"/>
    </location>
</feature>
<gene>
    <name evidence="5" type="ORF">g.2163</name>
</gene>
<dbReference type="Gene3D" id="1.10.238.270">
    <property type="match status" value="1"/>
</dbReference>
<dbReference type="InterPro" id="IPR052295">
    <property type="entry name" value="Odorant-binding_protein"/>
</dbReference>
<evidence type="ECO:0000256" key="2">
    <source>
        <dbReference type="ARBA" id="ARBA00008098"/>
    </source>
</evidence>
<dbReference type="InterPro" id="IPR006170">
    <property type="entry name" value="PBP/GOBP"/>
</dbReference>
<reference evidence="5" key="1">
    <citation type="submission" date="2015-11" db="EMBL/GenBank/DDBJ databases">
        <title>De novo transcriptome assembly of four potential Pierce s Disease insect vectors from Arizona vineyards.</title>
        <authorList>
            <person name="Tassone E.E."/>
        </authorList>
    </citation>
    <scope>NUCLEOTIDE SEQUENCE</scope>
</reference>
<feature type="signal peptide" evidence="4">
    <location>
        <begin position="1"/>
        <end position="22"/>
    </location>
</feature>
<protein>
    <submittedName>
        <fullName evidence="5">Uncharacterized protein</fullName>
    </submittedName>
</protein>
<dbReference type="EMBL" id="GECU01020114">
    <property type="protein sequence ID" value="JAS87592.1"/>
    <property type="molecule type" value="Transcribed_RNA"/>
</dbReference>
<accession>A0A1B6IKZ9</accession>
<evidence type="ECO:0000256" key="4">
    <source>
        <dbReference type="SAM" id="SignalP"/>
    </source>
</evidence>
<dbReference type="PANTHER" id="PTHR21066">
    <property type="entry name" value="ODORANT-BINDING PROTEIN 59A-RELATED"/>
    <property type="match status" value="1"/>
</dbReference>
<keyword evidence="3" id="KW-0964">Secreted</keyword>
<dbReference type="SUPFAM" id="SSF47565">
    <property type="entry name" value="Insect pheromone/odorant-binding proteins"/>
    <property type="match status" value="1"/>
</dbReference>
<sequence length="182" mass="20298">RTMWKLCVFAVSHLLVPSCVLAGDEDCAPLKSNERHWSCCKPVNLTIKELSNNSRKCLEKVPPVPTIQPGDSLDTALKNRFSCLVECVFLHNGLLTEDKSLNKDAIMELYSTNDKELAAVVDDAVTDCLDSHKEDVEESMDCKSGGLQFTNCVERTIFTNCPTSYWNASKECADFKAKLVRC</sequence>
<keyword evidence="4" id="KW-0732">Signal</keyword>
<evidence type="ECO:0000313" key="5">
    <source>
        <dbReference type="EMBL" id="JAS87592.1"/>
    </source>
</evidence>
<organism evidence="5">
    <name type="scientific">Homalodisca liturata</name>
    <dbReference type="NCBI Taxonomy" id="320908"/>
    <lineage>
        <taxon>Eukaryota</taxon>
        <taxon>Metazoa</taxon>
        <taxon>Ecdysozoa</taxon>
        <taxon>Arthropoda</taxon>
        <taxon>Hexapoda</taxon>
        <taxon>Insecta</taxon>
        <taxon>Pterygota</taxon>
        <taxon>Neoptera</taxon>
        <taxon>Paraneoptera</taxon>
        <taxon>Hemiptera</taxon>
        <taxon>Auchenorrhyncha</taxon>
        <taxon>Membracoidea</taxon>
        <taxon>Cicadellidae</taxon>
        <taxon>Cicadellinae</taxon>
        <taxon>Proconiini</taxon>
        <taxon>Homalodisca</taxon>
    </lineage>
</organism>
<dbReference type="AlphaFoldDB" id="A0A1B6IKZ9"/>
<dbReference type="Pfam" id="PF01395">
    <property type="entry name" value="PBP_GOBP"/>
    <property type="match status" value="1"/>
</dbReference>
<comment type="subcellular location">
    <subcellularLocation>
        <location evidence="1">Secreted</location>
    </subcellularLocation>
</comment>
<feature type="non-terminal residue" evidence="5">
    <location>
        <position position="1"/>
    </location>
</feature>
<evidence type="ECO:0000256" key="1">
    <source>
        <dbReference type="ARBA" id="ARBA00004613"/>
    </source>
</evidence>
<feature type="chain" id="PRO_5008585143" evidence="4">
    <location>
        <begin position="23"/>
        <end position="182"/>
    </location>
</feature>
<name>A0A1B6IKZ9_9HEMI</name>
<proteinExistence type="inferred from homology"/>
<dbReference type="InterPro" id="IPR036728">
    <property type="entry name" value="PBP_GOBP_sf"/>
</dbReference>
<dbReference type="GO" id="GO:0005576">
    <property type="term" value="C:extracellular region"/>
    <property type="evidence" value="ECO:0007669"/>
    <property type="project" value="UniProtKB-SubCell"/>
</dbReference>